<reference evidence="3" key="2">
    <citation type="submission" date="2015-01" db="EMBL/GenBank/DDBJ databases">
        <title>Evolutionary Origins and Diversification of the Mycorrhizal Mutualists.</title>
        <authorList>
            <consortium name="DOE Joint Genome Institute"/>
            <consortium name="Mycorrhizal Genomics Consortium"/>
            <person name="Kohler A."/>
            <person name="Kuo A."/>
            <person name="Nagy L.G."/>
            <person name="Floudas D."/>
            <person name="Copeland A."/>
            <person name="Barry K.W."/>
            <person name="Cichocki N."/>
            <person name="Veneault-Fourrey C."/>
            <person name="LaButti K."/>
            <person name="Lindquist E.A."/>
            <person name="Lipzen A."/>
            <person name="Lundell T."/>
            <person name="Morin E."/>
            <person name="Murat C."/>
            <person name="Riley R."/>
            <person name="Ohm R."/>
            <person name="Sun H."/>
            <person name="Tunlid A."/>
            <person name="Henrissat B."/>
            <person name="Grigoriev I.V."/>
            <person name="Hibbett D.S."/>
            <person name="Martin F."/>
        </authorList>
    </citation>
    <scope>NUCLEOTIDE SEQUENCE [LARGE SCALE GENOMIC DNA]</scope>
    <source>
        <strain evidence="3">LaAM-08-1</strain>
    </source>
</reference>
<keyword evidence="3" id="KW-1185">Reference proteome</keyword>
<reference evidence="2 3" key="1">
    <citation type="submission" date="2014-04" db="EMBL/GenBank/DDBJ databases">
        <authorList>
            <consortium name="DOE Joint Genome Institute"/>
            <person name="Kuo A."/>
            <person name="Kohler A."/>
            <person name="Nagy L.G."/>
            <person name="Floudas D."/>
            <person name="Copeland A."/>
            <person name="Barry K.W."/>
            <person name="Cichocki N."/>
            <person name="Veneault-Fourrey C."/>
            <person name="LaButti K."/>
            <person name="Lindquist E.A."/>
            <person name="Lipzen A."/>
            <person name="Lundell T."/>
            <person name="Morin E."/>
            <person name="Murat C."/>
            <person name="Sun H."/>
            <person name="Tunlid A."/>
            <person name="Henrissat B."/>
            <person name="Grigoriev I.V."/>
            <person name="Hibbett D.S."/>
            <person name="Martin F."/>
            <person name="Nordberg H.P."/>
            <person name="Cantor M.N."/>
            <person name="Hua S.X."/>
        </authorList>
    </citation>
    <scope>NUCLEOTIDE SEQUENCE [LARGE SCALE GENOMIC DNA]</scope>
    <source>
        <strain evidence="2 3">LaAM-08-1</strain>
    </source>
</reference>
<dbReference type="HOGENOM" id="CLU_3087556_0_0_1"/>
<organism evidence="2 3">
    <name type="scientific">Laccaria amethystina LaAM-08-1</name>
    <dbReference type="NCBI Taxonomy" id="1095629"/>
    <lineage>
        <taxon>Eukaryota</taxon>
        <taxon>Fungi</taxon>
        <taxon>Dikarya</taxon>
        <taxon>Basidiomycota</taxon>
        <taxon>Agaricomycotina</taxon>
        <taxon>Agaricomycetes</taxon>
        <taxon>Agaricomycetidae</taxon>
        <taxon>Agaricales</taxon>
        <taxon>Agaricineae</taxon>
        <taxon>Hydnangiaceae</taxon>
        <taxon>Laccaria</taxon>
    </lineage>
</organism>
<name>A0A0C9WPN6_9AGAR</name>
<keyword evidence="1" id="KW-0472">Membrane</keyword>
<feature type="transmembrane region" description="Helical" evidence="1">
    <location>
        <begin position="12"/>
        <end position="30"/>
    </location>
</feature>
<dbReference type="Proteomes" id="UP000054477">
    <property type="component" value="Unassembled WGS sequence"/>
</dbReference>
<dbReference type="EMBL" id="KN839639">
    <property type="protein sequence ID" value="KIJ89528.1"/>
    <property type="molecule type" value="Genomic_DNA"/>
</dbReference>
<accession>A0A0C9WPN6</accession>
<protein>
    <submittedName>
        <fullName evidence="2">Uncharacterized protein</fullName>
    </submittedName>
</protein>
<gene>
    <name evidence="2" type="ORF">K443DRAFT_16020</name>
</gene>
<proteinExistence type="predicted"/>
<keyword evidence="1" id="KW-1133">Transmembrane helix</keyword>
<evidence type="ECO:0000313" key="2">
    <source>
        <dbReference type="EMBL" id="KIJ89528.1"/>
    </source>
</evidence>
<evidence type="ECO:0000256" key="1">
    <source>
        <dbReference type="SAM" id="Phobius"/>
    </source>
</evidence>
<evidence type="ECO:0000313" key="3">
    <source>
        <dbReference type="Proteomes" id="UP000054477"/>
    </source>
</evidence>
<sequence>MDPEYTPFNMMATTNIILIFYNLSGFVLFLDVDPELWTQPPHHHSNDRDPAP</sequence>
<dbReference type="AlphaFoldDB" id="A0A0C9WPN6"/>
<keyword evidence="1" id="KW-0812">Transmembrane</keyword>